<sequence length="30" mass="3297">MKFGSIQITKKVKAGDCDHCKKALDLGTPY</sequence>
<dbReference type="EMBL" id="LAZR01060168">
    <property type="protein sequence ID" value="KKK66245.1"/>
    <property type="molecule type" value="Genomic_DNA"/>
</dbReference>
<organism evidence="1">
    <name type="scientific">marine sediment metagenome</name>
    <dbReference type="NCBI Taxonomy" id="412755"/>
    <lineage>
        <taxon>unclassified sequences</taxon>
        <taxon>metagenomes</taxon>
        <taxon>ecological metagenomes</taxon>
    </lineage>
</organism>
<gene>
    <name evidence="1" type="ORF">LCGC14_2966020</name>
</gene>
<evidence type="ECO:0000313" key="1">
    <source>
        <dbReference type="EMBL" id="KKK66245.1"/>
    </source>
</evidence>
<dbReference type="AlphaFoldDB" id="A0A0F8XY77"/>
<feature type="non-terminal residue" evidence="1">
    <location>
        <position position="30"/>
    </location>
</feature>
<comment type="caution">
    <text evidence="1">The sequence shown here is derived from an EMBL/GenBank/DDBJ whole genome shotgun (WGS) entry which is preliminary data.</text>
</comment>
<protein>
    <submittedName>
        <fullName evidence="1">Uncharacterized protein</fullName>
    </submittedName>
</protein>
<proteinExistence type="predicted"/>
<name>A0A0F8XY77_9ZZZZ</name>
<reference evidence="1" key="1">
    <citation type="journal article" date="2015" name="Nature">
        <title>Complex archaea that bridge the gap between prokaryotes and eukaryotes.</title>
        <authorList>
            <person name="Spang A."/>
            <person name="Saw J.H."/>
            <person name="Jorgensen S.L."/>
            <person name="Zaremba-Niedzwiedzka K."/>
            <person name="Martijn J."/>
            <person name="Lind A.E."/>
            <person name="van Eijk R."/>
            <person name="Schleper C."/>
            <person name="Guy L."/>
            <person name="Ettema T.J."/>
        </authorList>
    </citation>
    <scope>NUCLEOTIDE SEQUENCE</scope>
</reference>
<accession>A0A0F8XY77</accession>